<reference evidence="2 3" key="1">
    <citation type="journal article" date="2003" name="Nature">
        <title>Unique physiological and pathogenic features of Leptospira interrogans revealed by whole-genome sequencing.</title>
        <authorList>
            <person name="Ren S.X."/>
            <person name="Fu G."/>
            <person name="Jiang X.G."/>
            <person name="Zeng R."/>
            <person name="Miao Y.G."/>
            <person name="Xu H."/>
            <person name="Zhang Y.X."/>
            <person name="Xiong H."/>
            <person name="Lu G."/>
            <person name="Lu L.F."/>
            <person name="Jiang H.Q."/>
            <person name="Jia J."/>
            <person name="Tu Y.F."/>
            <person name="Jiang J.X."/>
            <person name="Gu W.Y."/>
            <person name="Zhang Y.Q."/>
            <person name="Cai Z."/>
            <person name="Sheng H.H."/>
            <person name="Yin H.F."/>
            <person name="Zhang Y."/>
            <person name="Zhu G.F."/>
            <person name="Wan M."/>
            <person name="Huang H.L."/>
            <person name="Qian Z."/>
            <person name="Wang S.Y."/>
            <person name="Ma W."/>
            <person name="Yao Z.J."/>
            <person name="Shen Y."/>
            <person name="Qiang B.Q."/>
            <person name="Xia Q.C."/>
            <person name="Guo X.K."/>
            <person name="Danchin A."/>
            <person name="Saint Girons I."/>
            <person name="Somerville R.L."/>
            <person name="Wen Y.M."/>
            <person name="Shi M.H."/>
            <person name="Chen Z."/>
            <person name="Xu J.G."/>
            <person name="Zhao G.P."/>
        </authorList>
    </citation>
    <scope>NUCLEOTIDE SEQUENCE [LARGE SCALE GENOMIC DNA]</scope>
    <source>
        <strain evidence="2 3">56601</strain>
    </source>
</reference>
<dbReference type="Proteomes" id="UP000001408">
    <property type="component" value="Chromosome I"/>
</dbReference>
<organism evidence="2 3">
    <name type="scientific">Leptospira interrogans serogroup Icterohaemorrhagiae serovar Lai (strain 56601)</name>
    <dbReference type="NCBI Taxonomy" id="189518"/>
    <lineage>
        <taxon>Bacteria</taxon>
        <taxon>Pseudomonadati</taxon>
        <taxon>Spirochaetota</taxon>
        <taxon>Spirochaetia</taxon>
        <taxon>Leptospirales</taxon>
        <taxon>Leptospiraceae</taxon>
        <taxon>Leptospira</taxon>
    </lineage>
</organism>
<accession>D4YW08</accession>
<name>D4YW08_LEPIN</name>
<keyword evidence="3" id="KW-1185">Reference proteome</keyword>
<proteinExistence type="predicted"/>
<feature type="compositionally biased region" description="Basic and acidic residues" evidence="1">
    <location>
        <begin position="23"/>
        <end position="38"/>
    </location>
</feature>
<evidence type="ECO:0000256" key="1">
    <source>
        <dbReference type="SAM" id="MobiDB-lite"/>
    </source>
</evidence>
<protein>
    <submittedName>
        <fullName evidence="2">Uncharacterized protein</fullName>
    </submittedName>
</protein>
<dbReference type="STRING" id="189518.LA_4142a"/>
<dbReference type="HOGENOM" id="CLU_2825882_0_0_12"/>
<gene>
    <name evidence="2" type="ORF">LA_4142a</name>
</gene>
<feature type="region of interest" description="Disordered" evidence="1">
    <location>
        <begin position="20"/>
        <end position="40"/>
    </location>
</feature>
<dbReference type="AlphaFoldDB" id="D4YW08"/>
<dbReference type="PaxDb" id="189518-LA_4142a"/>
<sequence>MIVLFVPKNPEKARRKNLSYNKNSDEPFETVKRPEKEFTQTTWQMQTEDWSIPTEPFWKENLKTVF</sequence>
<dbReference type="EMBL" id="AE010300">
    <property type="protein sequence ID" value="ADE44234.1"/>
    <property type="molecule type" value="Genomic_DNA"/>
</dbReference>
<evidence type="ECO:0000313" key="3">
    <source>
        <dbReference type="Proteomes" id="UP000001408"/>
    </source>
</evidence>
<evidence type="ECO:0000313" key="2">
    <source>
        <dbReference type="EMBL" id="ADE44234.1"/>
    </source>
</evidence>
<dbReference type="KEGG" id="lil:LA_4142a"/>
<dbReference type="EnsemblBacteria" id="ADE44234">
    <property type="protein sequence ID" value="ADE44234"/>
    <property type="gene ID" value="LA_4142a"/>
</dbReference>
<dbReference type="InParanoid" id="D4YW08"/>